<reference evidence="2 3" key="1">
    <citation type="submission" date="2020-08" db="EMBL/GenBank/DDBJ databases">
        <title>Genomic Encyclopedia of Type Strains, Phase IV (KMG-IV): sequencing the most valuable type-strain genomes for metagenomic binning, comparative biology and taxonomic classification.</title>
        <authorList>
            <person name="Goeker M."/>
        </authorList>
    </citation>
    <scope>NUCLEOTIDE SEQUENCE [LARGE SCALE GENOMIC DNA]</scope>
    <source>
        <strain evidence="2 3">DSM 100044</strain>
    </source>
</reference>
<protein>
    <submittedName>
        <fullName evidence="2">Uncharacterized protein</fullName>
    </submittedName>
</protein>
<dbReference type="RefSeq" id="WP_221234853.1">
    <property type="nucleotide sequence ID" value="NZ_JACIJK010000013.1"/>
</dbReference>
<evidence type="ECO:0000256" key="1">
    <source>
        <dbReference type="SAM" id="MobiDB-lite"/>
    </source>
</evidence>
<keyword evidence="3" id="KW-1185">Reference proteome</keyword>
<dbReference type="EMBL" id="JACIJK010000013">
    <property type="protein sequence ID" value="MBB5716691.1"/>
    <property type="molecule type" value="Genomic_DNA"/>
</dbReference>
<proteinExistence type="predicted"/>
<gene>
    <name evidence="2" type="ORF">FHS94_003563</name>
</gene>
<organism evidence="2 3">
    <name type="scientific">Sphingomonas aerophila</name>
    <dbReference type="NCBI Taxonomy" id="1344948"/>
    <lineage>
        <taxon>Bacteria</taxon>
        <taxon>Pseudomonadati</taxon>
        <taxon>Pseudomonadota</taxon>
        <taxon>Alphaproteobacteria</taxon>
        <taxon>Sphingomonadales</taxon>
        <taxon>Sphingomonadaceae</taxon>
        <taxon>Sphingomonas</taxon>
    </lineage>
</organism>
<dbReference type="Proteomes" id="UP000546200">
    <property type="component" value="Unassembled WGS sequence"/>
</dbReference>
<feature type="region of interest" description="Disordered" evidence="1">
    <location>
        <begin position="23"/>
        <end position="48"/>
    </location>
</feature>
<accession>A0A7W9EVX3</accession>
<name>A0A7W9EVX3_9SPHN</name>
<evidence type="ECO:0000313" key="3">
    <source>
        <dbReference type="Proteomes" id="UP000546200"/>
    </source>
</evidence>
<evidence type="ECO:0000313" key="2">
    <source>
        <dbReference type="EMBL" id="MBB5716691.1"/>
    </source>
</evidence>
<dbReference type="AlphaFoldDB" id="A0A7W9EVX3"/>
<sequence length="48" mass="5030">MAGENLVYPAPYALFAQKHPAGSFPDKKRPAVPDGAAGLFVTSRRGGD</sequence>
<comment type="caution">
    <text evidence="2">The sequence shown here is derived from an EMBL/GenBank/DDBJ whole genome shotgun (WGS) entry which is preliminary data.</text>
</comment>